<dbReference type="CTD" id="6749536"/>
<evidence type="ECO:0000256" key="4">
    <source>
        <dbReference type="ARBA" id="ARBA00022679"/>
    </source>
</evidence>
<protein>
    <recommendedName>
        <fullName evidence="7">Protein arginine methyltransferase NDUFAF7</fullName>
        <ecNumber evidence="7">2.1.1.320</ecNumber>
    </recommendedName>
</protein>
<dbReference type="InParanoid" id="B3RJT8"/>
<dbReference type="GO" id="GO:0032981">
    <property type="term" value="P:mitochondrial respiratory chain complex I assembly"/>
    <property type="evidence" value="ECO:0000318"/>
    <property type="project" value="GO_Central"/>
</dbReference>
<dbReference type="Pfam" id="PF02636">
    <property type="entry name" value="Methyltransf_28"/>
    <property type="match status" value="1"/>
</dbReference>
<evidence type="ECO:0000256" key="2">
    <source>
        <dbReference type="ARBA" id="ARBA00005891"/>
    </source>
</evidence>
<dbReference type="PhylomeDB" id="B3RJT8"/>
<proteinExistence type="inferred from homology"/>
<dbReference type="EMBL" id="DS985241">
    <property type="protein sequence ID" value="EDV29842.1"/>
    <property type="molecule type" value="Genomic_DNA"/>
</dbReference>
<dbReference type="PANTHER" id="PTHR12049:SF7">
    <property type="entry name" value="PROTEIN ARGININE METHYLTRANSFERASE NDUFAF7, MITOCHONDRIAL"/>
    <property type="match status" value="1"/>
</dbReference>
<evidence type="ECO:0000256" key="7">
    <source>
        <dbReference type="RuleBase" id="RU364114"/>
    </source>
</evidence>
<keyword evidence="9" id="KW-1185">Reference proteome</keyword>
<keyword evidence="4 7" id="KW-0808">Transferase</keyword>
<organism evidence="8 9">
    <name type="scientific">Trichoplax adhaerens</name>
    <name type="common">Trichoplax reptans</name>
    <dbReference type="NCBI Taxonomy" id="10228"/>
    <lineage>
        <taxon>Eukaryota</taxon>
        <taxon>Metazoa</taxon>
        <taxon>Placozoa</taxon>
        <taxon>Uniplacotomia</taxon>
        <taxon>Trichoplacea</taxon>
        <taxon>Trichoplacidae</taxon>
        <taxon>Trichoplax</taxon>
    </lineage>
</organism>
<comment type="function">
    <text evidence="7">Arginine methyltransferase involved in the assembly or stability of mitochondrial NADH:ubiquinone oxidoreductase complex (complex I).</text>
</comment>
<evidence type="ECO:0000313" key="9">
    <source>
        <dbReference type="Proteomes" id="UP000009022"/>
    </source>
</evidence>
<comment type="similarity">
    <text evidence="2 7">Belongs to the NDUFAF7 family.</text>
</comment>
<reference evidence="8 9" key="1">
    <citation type="journal article" date="2008" name="Nature">
        <title>The Trichoplax genome and the nature of placozoans.</title>
        <authorList>
            <person name="Srivastava M."/>
            <person name="Begovic E."/>
            <person name="Chapman J."/>
            <person name="Putnam N.H."/>
            <person name="Hellsten U."/>
            <person name="Kawashima T."/>
            <person name="Kuo A."/>
            <person name="Mitros T."/>
            <person name="Salamov A."/>
            <person name="Carpenter M.L."/>
            <person name="Signorovitch A.Y."/>
            <person name="Moreno M.A."/>
            <person name="Kamm K."/>
            <person name="Grimwood J."/>
            <person name="Schmutz J."/>
            <person name="Shapiro H."/>
            <person name="Grigoriev I.V."/>
            <person name="Buss L.W."/>
            <person name="Schierwater B."/>
            <person name="Dellaporta S.L."/>
            <person name="Rokhsar D.S."/>
        </authorList>
    </citation>
    <scope>NUCLEOTIDE SEQUENCE [LARGE SCALE GENOMIC DNA]</scope>
    <source>
        <strain evidence="8 9">Grell-BS-1999</strain>
    </source>
</reference>
<dbReference type="GeneID" id="6749536"/>
<evidence type="ECO:0000256" key="5">
    <source>
        <dbReference type="ARBA" id="ARBA00023128"/>
    </source>
</evidence>
<dbReference type="EC" id="2.1.1.320" evidence="7"/>
<dbReference type="Proteomes" id="UP000009022">
    <property type="component" value="Unassembled WGS sequence"/>
</dbReference>
<comment type="catalytic activity">
    <reaction evidence="6 7">
        <text>L-arginyl-[protein] + 2 S-adenosyl-L-methionine = N(omega),N(omega)'-dimethyl-L-arginyl-[protein] + 2 S-adenosyl-L-homocysteine + 2 H(+)</text>
        <dbReference type="Rhea" id="RHEA:48108"/>
        <dbReference type="Rhea" id="RHEA-COMP:10532"/>
        <dbReference type="Rhea" id="RHEA-COMP:11992"/>
        <dbReference type="ChEBI" id="CHEBI:15378"/>
        <dbReference type="ChEBI" id="CHEBI:29965"/>
        <dbReference type="ChEBI" id="CHEBI:57856"/>
        <dbReference type="ChEBI" id="CHEBI:59789"/>
        <dbReference type="ChEBI" id="CHEBI:88221"/>
        <dbReference type="EC" id="2.1.1.320"/>
    </reaction>
</comment>
<dbReference type="PANTHER" id="PTHR12049">
    <property type="entry name" value="PROTEIN ARGININE METHYLTRANSFERASE NDUFAF7, MITOCHONDRIAL"/>
    <property type="match status" value="1"/>
</dbReference>
<evidence type="ECO:0000313" key="8">
    <source>
        <dbReference type="EMBL" id="EDV29842.1"/>
    </source>
</evidence>
<dbReference type="OrthoDB" id="438553at2759"/>
<dbReference type="STRING" id="10228.B3RJT8"/>
<dbReference type="InterPro" id="IPR003788">
    <property type="entry name" value="NDUFAF7"/>
</dbReference>
<accession>B3RJT8</accession>
<evidence type="ECO:0000256" key="1">
    <source>
        <dbReference type="ARBA" id="ARBA00004173"/>
    </source>
</evidence>
<dbReference type="OMA" id="YYHPQRN"/>
<dbReference type="HOGENOM" id="CLU_024840_3_1_1"/>
<gene>
    <name evidence="8" type="ORF">TRIADDRAFT_52674</name>
</gene>
<dbReference type="AlphaFoldDB" id="B3RJT8"/>
<dbReference type="KEGG" id="tad:TRIADDRAFT_52674"/>
<dbReference type="FunCoup" id="B3RJT8">
    <property type="interactions" value="1574"/>
</dbReference>
<evidence type="ECO:0000256" key="3">
    <source>
        <dbReference type="ARBA" id="ARBA00022603"/>
    </source>
</evidence>
<dbReference type="Gene3D" id="3.40.50.12710">
    <property type="match status" value="1"/>
</dbReference>
<dbReference type="RefSeq" id="XP_002109044.1">
    <property type="nucleotide sequence ID" value="XM_002109008.1"/>
</dbReference>
<sequence length="434" mass="49007">MLQERCWSQGFHLACVKWINSCRYIERLYGTYPVKSEKTPLVKDLISQIKADGPISIASYMRQVLTGPMGGYYMSSDVFGSKGDFTTSPEVNQMFGELIGIWLYYQWMQTRPKSHAQIIELGPGRGTLSADILRTIKQFRNLQEGLSLHLVEISPKLSKIQEDTICMHDTKTTQSVKELDVKPAGCYKALMSSDGIPIYWYYHLKDVPNNDYSLVVANEFFDALPIHQFRKVNGNWNEVMIDVDEGDGKHHLKFVLAPKPTLQTKLYTQDVMFAKSSKVKDIMEVSPDSATIYKEIADRLRVHGGCALIVDYGEFGTGTDTIRAFRKHKQVHVLDAPGSADLTADVDFAFLKYTVENTVKFYGPIPQGQFLLQMGIQARLKMLIKELEKSQRDDLLSAYYMLINPNKMGLRFKVACMVYPGLGDPPGFGASTSI</sequence>
<keyword evidence="3 7" id="KW-0489">Methyltransferase</keyword>
<dbReference type="InterPro" id="IPR038375">
    <property type="entry name" value="NDUFAF7_sf"/>
</dbReference>
<evidence type="ECO:0000256" key="6">
    <source>
        <dbReference type="ARBA" id="ARBA00048612"/>
    </source>
</evidence>
<keyword evidence="5 7" id="KW-0496">Mitochondrion</keyword>
<dbReference type="eggNOG" id="KOG2901">
    <property type="taxonomic scope" value="Eukaryota"/>
</dbReference>
<dbReference type="GO" id="GO:0035243">
    <property type="term" value="F:protein-arginine omega-N symmetric methyltransferase activity"/>
    <property type="evidence" value="ECO:0000318"/>
    <property type="project" value="GO_Central"/>
</dbReference>
<dbReference type="InterPro" id="IPR029063">
    <property type="entry name" value="SAM-dependent_MTases_sf"/>
</dbReference>
<dbReference type="GO" id="GO:0032259">
    <property type="term" value="P:methylation"/>
    <property type="evidence" value="ECO:0007669"/>
    <property type="project" value="UniProtKB-KW"/>
</dbReference>
<dbReference type="SUPFAM" id="SSF53335">
    <property type="entry name" value="S-adenosyl-L-methionine-dependent methyltransferases"/>
    <property type="match status" value="1"/>
</dbReference>
<dbReference type="GO" id="GO:0005739">
    <property type="term" value="C:mitochondrion"/>
    <property type="evidence" value="ECO:0000318"/>
    <property type="project" value="GO_Central"/>
</dbReference>
<name>B3RJT8_TRIAD</name>
<comment type="subcellular location">
    <subcellularLocation>
        <location evidence="1 7">Mitochondrion</location>
    </subcellularLocation>
</comment>